<dbReference type="EMBL" id="CAMXCT020001667">
    <property type="protein sequence ID" value="CAL1145417.1"/>
    <property type="molecule type" value="Genomic_DNA"/>
</dbReference>
<accession>A0A9P1CGV0</accession>
<dbReference type="Proteomes" id="UP001152797">
    <property type="component" value="Unassembled WGS sequence"/>
</dbReference>
<dbReference type="EMBL" id="CAMXCT030001667">
    <property type="protein sequence ID" value="CAL4779354.1"/>
    <property type="molecule type" value="Genomic_DNA"/>
</dbReference>
<protein>
    <submittedName>
        <fullName evidence="1">Uncharacterized protein</fullName>
    </submittedName>
</protein>
<reference evidence="1" key="1">
    <citation type="submission" date="2022-10" db="EMBL/GenBank/DDBJ databases">
        <authorList>
            <person name="Chen Y."/>
            <person name="Dougan E. K."/>
            <person name="Chan C."/>
            <person name="Rhodes N."/>
            <person name="Thang M."/>
        </authorList>
    </citation>
    <scope>NUCLEOTIDE SEQUENCE</scope>
</reference>
<name>A0A9P1CGV0_9DINO</name>
<dbReference type="AlphaFoldDB" id="A0A9P1CGV0"/>
<sequence length="68" mass="7620">VSKFVLTEIQKDHHAAQLEQLLPLDDEEGEENESGEARLFCPVKVQMQLGFAQDKKQFSSGGQMPLCD</sequence>
<evidence type="ECO:0000313" key="1">
    <source>
        <dbReference type="EMBL" id="CAI3992042.1"/>
    </source>
</evidence>
<feature type="non-terminal residue" evidence="1">
    <location>
        <position position="68"/>
    </location>
</feature>
<reference evidence="2" key="2">
    <citation type="submission" date="2024-04" db="EMBL/GenBank/DDBJ databases">
        <authorList>
            <person name="Chen Y."/>
            <person name="Shah S."/>
            <person name="Dougan E. K."/>
            <person name="Thang M."/>
            <person name="Chan C."/>
        </authorList>
    </citation>
    <scope>NUCLEOTIDE SEQUENCE [LARGE SCALE GENOMIC DNA]</scope>
</reference>
<keyword evidence="3" id="KW-1185">Reference proteome</keyword>
<proteinExistence type="predicted"/>
<organism evidence="1">
    <name type="scientific">Cladocopium goreaui</name>
    <dbReference type="NCBI Taxonomy" id="2562237"/>
    <lineage>
        <taxon>Eukaryota</taxon>
        <taxon>Sar</taxon>
        <taxon>Alveolata</taxon>
        <taxon>Dinophyceae</taxon>
        <taxon>Suessiales</taxon>
        <taxon>Symbiodiniaceae</taxon>
        <taxon>Cladocopium</taxon>
    </lineage>
</organism>
<comment type="caution">
    <text evidence="1">The sequence shown here is derived from an EMBL/GenBank/DDBJ whole genome shotgun (WGS) entry which is preliminary data.</text>
</comment>
<dbReference type="EMBL" id="CAMXCT010001667">
    <property type="protein sequence ID" value="CAI3992042.1"/>
    <property type="molecule type" value="Genomic_DNA"/>
</dbReference>
<gene>
    <name evidence="1" type="ORF">C1SCF055_LOCUS18897</name>
</gene>
<evidence type="ECO:0000313" key="2">
    <source>
        <dbReference type="EMBL" id="CAL1145417.1"/>
    </source>
</evidence>
<feature type="non-terminal residue" evidence="1">
    <location>
        <position position="1"/>
    </location>
</feature>
<evidence type="ECO:0000313" key="3">
    <source>
        <dbReference type="Proteomes" id="UP001152797"/>
    </source>
</evidence>